<dbReference type="InterPro" id="IPR040015">
    <property type="entry name" value="UBL3-like"/>
</dbReference>
<dbReference type="EMBL" id="MCGT01000029">
    <property type="protein sequence ID" value="ORX48603.1"/>
    <property type="molecule type" value="Genomic_DNA"/>
</dbReference>
<evidence type="ECO:0000259" key="2">
    <source>
        <dbReference type="Pfam" id="PF13881"/>
    </source>
</evidence>
<sequence length="100" mass="11255">MTTDEPLSMADMTSFNDSGIPKTSMDDEIPLDKARLTLLLVNGKRSLFDFDPSTTIDAVKAIVLNQWPQDWLEQKPSSTKSIEFVYLGKFLDNNTKLKGQ</sequence>
<evidence type="ECO:0000313" key="4">
    <source>
        <dbReference type="Proteomes" id="UP000242146"/>
    </source>
</evidence>
<keyword evidence="4" id="KW-1185">Reference proteome</keyword>
<dbReference type="Proteomes" id="UP000242146">
    <property type="component" value="Unassembled WGS sequence"/>
</dbReference>
<organism evidence="3 4">
    <name type="scientific">Hesseltinella vesiculosa</name>
    <dbReference type="NCBI Taxonomy" id="101127"/>
    <lineage>
        <taxon>Eukaryota</taxon>
        <taxon>Fungi</taxon>
        <taxon>Fungi incertae sedis</taxon>
        <taxon>Mucoromycota</taxon>
        <taxon>Mucoromycotina</taxon>
        <taxon>Mucoromycetes</taxon>
        <taxon>Mucorales</taxon>
        <taxon>Cunninghamellaceae</taxon>
        <taxon>Hesseltinella</taxon>
    </lineage>
</organism>
<dbReference type="AlphaFoldDB" id="A0A1X2G9P7"/>
<name>A0A1X2G9P7_9FUNG</name>
<feature type="region of interest" description="Disordered" evidence="1">
    <location>
        <begin position="1"/>
        <end position="26"/>
    </location>
</feature>
<comment type="caution">
    <text evidence="3">The sequence shown here is derived from an EMBL/GenBank/DDBJ whole genome shotgun (WGS) entry which is preliminary data.</text>
</comment>
<evidence type="ECO:0000256" key="1">
    <source>
        <dbReference type="SAM" id="MobiDB-lite"/>
    </source>
</evidence>
<dbReference type="PANTHER" id="PTHR13169:SF0">
    <property type="entry name" value="UBIQUITIN-LIKE PROTEIN 3"/>
    <property type="match status" value="1"/>
</dbReference>
<dbReference type="Pfam" id="PF13881">
    <property type="entry name" value="Rad60-SLD_2"/>
    <property type="match status" value="1"/>
</dbReference>
<evidence type="ECO:0000313" key="3">
    <source>
        <dbReference type="EMBL" id="ORX48603.1"/>
    </source>
</evidence>
<reference evidence="3 4" key="1">
    <citation type="submission" date="2016-07" db="EMBL/GenBank/DDBJ databases">
        <title>Pervasive Adenine N6-methylation of Active Genes in Fungi.</title>
        <authorList>
            <consortium name="DOE Joint Genome Institute"/>
            <person name="Mondo S.J."/>
            <person name="Dannebaum R.O."/>
            <person name="Kuo R.C."/>
            <person name="Labutti K."/>
            <person name="Haridas S."/>
            <person name="Kuo A."/>
            <person name="Salamov A."/>
            <person name="Ahrendt S.R."/>
            <person name="Lipzen A."/>
            <person name="Sullivan W."/>
            <person name="Andreopoulos W.B."/>
            <person name="Clum A."/>
            <person name="Lindquist E."/>
            <person name="Daum C."/>
            <person name="Ramamoorthy G.K."/>
            <person name="Gryganskyi A."/>
            <person name="Culley D."/>
            <person name="Magnuson J.K."/>
            <person name="James T.Y."/>
            <person name="O'Malley M.A."/>
            <person name="Stajich J.E."/>
            <person name="Spatafora J.W."/>
            <person name="Visel A."/>
            <person name="Grigoriev I.V."/>
        </authorList>
    </citation>
    <scope>NUCLEOTIDE SEQUENCE [LARGE SCALE GENOMIC DNA]</scope>
    <source>
        <strain evidence="3 4">NRRL 3301</strain>
    </source>
</reference>
<dbReference type="InterPro" id="IPR029071">
    <property type="entry name" value="Ubiquitin-like_domsf"/>
</dbReference>
<dbReference type="OrthoDB" id="1043111at2759"/>
<feature type="domain" description="UBL3-like ubiquitin" evidence="2">
    <location>
        <begin position="33"/>
        <end position="98"/>
    </location>
</feature>
<protein>
    <recommendedName>
        <fullName evidence="2">UBL3-like ubiquitin domain-containing protein</fullName>
    </recommendedName>
</protein>
<dbReference type="InterPro" id="IPR039540">
    <property type="entry name" value="UBL3-like_ubiquitin_dom"/>
</dbReference>
<dbReference type="STRING" id="101127.A0A1X2G9P7"/>
<proteinExistence type="predicted"/>
<feature type="compositionally biased region" description="Polar residues" evidence="1">
    <location>
        <begin position="1"/>
        <end position="17"/>
    </location>
</feature>
<dbReference type="SUPFAM" id="SSF54236">
    <property type="entry name" value="Ubiquitin-like"/>
    <property type="match status" value="1"/>
</dbReference>
<gene>
    <name evidence="3" type="ORF">DM01DRAFT_1348227</name>
</gene>
<accession>A0A1X2G9P7</accession>
<dbReference type="PANTHER" id="PTHR13169">
    <property type="entry name" value="UBIQUITIN-LIKE PROTEIN 3 HCG-1 PROTEIN"/>
    <property type="match status" value="1"/>
</dbReference>
<dbReference type="Gene3D" id="3.10.20.90">
    <property type="entry name" value="Phosphatidylinositol 3-kinase Catalytic Subunit, Chain A, domain 1"/>
    <property type="match status" value="1"/>
</dbReference>